<evidence type="ECO:0000313" key="2">
    <source>
        <dbReference type="Proteomes" id="UP000282378"/>
    </source>
</evidence>
<organism evidence="1 2">
    <name type="scientific">Pseudomonas syringae pv. maculicola</name>
    <dbReference type="NCBI Taxonomy" id="59511"/>
    <lineage>
        <taxon>Bacteria</taxon>
        <taxon>Pseudomonadati</taxon>
        <taxon>Pseudomonadota</taxon>
        <taxon>Gammaproteobacteria</taxon>
        <taxon>Pseudomonadales</taxon>
        <taxon>Pseudomonadaceae</taxon>
        <taxon>Pseudomonas</taxon>
    </lineage>
</organism>
<proteinExistence type="predicted"/>
<accession>A0A3M2UM77</accession>
<evidence type="ECO:0000313" key="1">
    <source>
        <dbReference type="EMBL" id="RML28027.1"/>
    </source>
</evidence>
<dbReference type="AlphaFoldDB" id="A0A3M2UM77"/>
<reference evidence="1 2" key="1">
    <citation type="submission" date="2018-08" db="EMBL/GenBank/DDBJ databases">
        <title>Recombination of ecologically and evolutionarily significant loci maintains genetic cohesion in the Pseudomonas syringae species complex.</title>
        <authorList>
            <person name="Dillon M."/>
            <person name="Thakur S."/>
            <person name="Almeida R.N.D."/>
            <person name="Weir B.S."/>
            <person name="Guttman D.S."/>
        </authorList>
    </citation>
    <scope>NUCLEOTIDE SEQUENCE [LARGE SCALE GENOMIC DNA]</scope>
    <source>
        <strain evidence="1 2">88_10</strain>
    </source>
</reference>
<gene>
    <name evidence="1" type="ORF">APX70_01731</name>
</gene>
<comment type="caution">
    <text evidence="1">The sequence shown here is derived from an EMBL/GenBank/DDBJ whole genome shotgun (WGS) entry which is preliminary data.</text>
</comment>
<sequence length="89" mass="9910">MSAVTVSHFQNELVGMGDTCRCLHLFKACVDVAVTNVVLDAAKKQTRRLRHHCKAATQVMGIELHGRHALDQNASTAWVVKTQQQVEDR</sequence>
<protein>
    <submittedName>
        <fullName evidence="1">Uncharacterized protein</fullName>
    </submittedName>
</protein>
<dbReference type="Proteomes" id="UP000282378">
    <property type="component" value="Unassembled WGS sequence"/>
</dbReference>
<name>A0A3M2UM77_PSEYM</name>
<dbReference type="EMBL" id="RBNL01004648">
    <property type="protein sequence ID" value="RML28027.1"/>
    <property type="molecule type" value="Genomic_DNA"/>
</dbReference>